<dbReference type="Proteomes" id="UP000785200">
    <property type="component" value="Unassembled WGS sequence"/>
</dbReference>
<reference evidence="1" key="1">
    <citation type="submission" date="2019-07" db="EMBL/GenBank/DDBJ databases">
        <title>Hyphodiscus hymeniophilus genome sequencing and assembly.</title>
        <authorList>
            <person name="Kramer G."/>
            <person name="Nodwell J."/>
        </authorList>
    </citation>
    <scope>NUCLEOTIDE SEQUENCE</scope>
    <source>
        <strain evidence="1">ATCC 34498</strain>
    </source>
</reference>
<protein>
    <submittedName>
        <fullName evidence="1">Uncharacterized protein</fullName>
    </submittedName>
</protein>
<sequence length="102" mass="11333">MWRMLEDGDSYRIIACERAQLSSEAEADDFPPRVLCQGWDSAYYGGPAFEKVVHVQIEGICSSSPHPPALDLCPVEEAIALFLSQQMAKGEEEAVDQKTRTD</sequence>
<gene>
    <name evidence="1" type="ORF">D0Z07_6376</name>
</gene>
<dbReference type="EMBL" id="VNKQ01000014">
    <property type="protein sequence ID" value="KAG0646740.1"/>
    <property type="molecule type" value="Genomic_DNA"/>
</dbReference>
<evidence type="ECO:0000313" key="2">
    <source>
        <dbReference type="Proteomes" id="UP000785200"/>
    </source>
</evidence>
<name>A0A9P7AUS2_9HELO</name>
<comment type="caution">
    <text evidence="1">The sequence shown here is derived from an EMBL/GenBank/DDBJ whole genome shotgun (WGS) entry which is preliminary data.</text>
</comment>
<accession>A0A9P7AUS2</accession>
<evidence type="ECO:0000313" key="1">
    <source>
        <dbReference type="EMBL" id="KAG0646740.1"/>
    </source>
</evidence>
<keyword evidence="2" id="KW-1185">Reference proteome</keyword>
<organism evidence="1 2">
    <name type="scientific">Hyphodiscus hymeniophilus</name>
    <dbReference type="NCBI Taxonomy" id="353542"/>
    <lineage>
        <taxon>Eukaryota</taxon>
        <taxon>Fungi</taxon>
        <taxon>Dikarya</taxon>
        <taxon>Ascomycota</taxon>
        <taxon>Pezizomycotina</taxon>
        <taxon>Leotiomycetes</taxon>
        <taxon>Helotiales</taxon>
        <taxon>Hyphodiscaceae</taxon>
        <taxon>Hyphodiscus</taxon>
    </lineage>
</organism>
<proteinExistence type="predicted"/>
<dbReference type="AlphaFoldDB" id="A0A9P7AUS2"/>